<evidence type="ECO:0000256" key="1">
    <source>
        <dbReference type="ARBA" id="ARBA00004442"/>
    </source>
</evidence>
<dbReference type="Proteomes" id="UP000551327">
    <property type="component" value="Unassembled WGS sequence"/>
</dbReference>
<dbReference type="Gene3D" id="1.20.1600.10">
    <property type="entry name" value="Outer membrane efflux proteins (OEP)"/>
    <property type="match status" value="1"/>
</dbReference>
<evidence type="ECO:0000256" key="3">
    <source>
        <dbReference type="ARBA" id="ARBA00022448"/>
    </source>
</evidence>
<keyword evidence="7" id="KW-0998">Cell outer membrane</keyword>
<proteinExistence type="inferred from homology"/>
<dbReference type="InterPro" id="IPR051906">
    <property type="entry name" value="TolC-like"/>
</dbReference>
<dbReference type="PANTHER" id="PTHR30026:SF22">
    <property type="entry name" value="OUTER MEMBRANE EFFLUX PROTEIN"/>
    <property type="match status" value="1"/>
</dbReference>
<dbReference type="AlphaFoldDB" id="A0A7X1KNZ3"/>
<keyword evidence="4" id="KW-1134">Transmembrane beta strand</keyword>
<comment type="subcellular location">
    <subcellularLocation>
        <location evidence="1">Cell outer membrane</location>
    </subcellularLocation>
</comment>
<comment type="similarity">
    <text evidence="2">Belongs to the outer membrane factor (OMF) (TC 1.B.17) family.</text>
</comment>
<reference evidence="10 11" key="1">
    <citation type="submission" date="2020-08" db="EMBL/GenBank/DDBJ databases">
        <title>The genome sequence of type strain Novosphingobium piscinae KCTC 42194.</title>
        <authorList>
            <person name="Liu Y."/>
        </authorList>
    </citation>
    <scope>NUCLEOTIDE SEQUENCE [LARGE SCALE GENOMIC DNA]</scope>
    <source>
        <strain evidence="10 11">KCTC 42194</strain>
    </source>
</reference>
<feature type="signal peptide" evidence="9">
    <location>
        <begin position="1"/>
        <end position="24"/>
    </location>
</feature>
<evidence type="ECO:0000256" key="2">
    <source>
        <dbReference type="ARBA" id="ARBA00007613"/>
    </source>
</evidence>
<feature type="coiled-coil region" evidence="8">
    <location>
        <begin position="148"/>
        <end position="203"/>
    </location>
</feature>
<evidence type="ECO:0000256" key="4">
    <source>
        <dbReference type="ARBA" id="ARBA00022452"/>
    </source>
</evidence>
<keyword evidence="3" id="KW-0813">Transport</keyword>
<name>A0A7X1KNZ3_9SPHN</name>
<sequence length="423" mass="44677">MRRLHSTLLSLSCVLAVTSAPASAQELAVVIADALAHAPLLEAAQAGEAAARARFDRAKAERNPLLRVEGSVGTGRIDNGRFFGIAPASVTPLTVQATTEMPLYTGGRLSAAIAQAGSGAEMARFGTEQARLQTIVQAVSGYAELLTARKLEARFGQLVNELAEVERQAGLRFKVGDIARSDLAQAQARKAEAMAGLAQAQGRRQSAEAAFLRLTGKPAEELAPLPPILLTPPTIDEALDRARQSNPALRQARAATEAAKAAERGARAEARPTVGAFAEAAHVRDQFFSGYKADSVAVGLRGRWTLFSGGRIAARTREASADLDAAQAMVRQADHMLEGLVIDAWQSVITARRMVDASRLRLAAASEALRDTQLEAKVGAKPMLAVLDAEREAIEAEAALAESEGRQTVAAWQLNALTGSLPN</sequence>
<keyword evidence="9" id="KW-0732">Signal</keyword>
<keyword evidence="6" id="KW-0472">Membrane</keyword>
<dbReference type="SUPFAM" id="SSF56954">
    <property type="entry name" value="Outer membrane efflux proteins (OEP)"/>
    <property type="match status" value="1"/>
</dbReference>
<keyword evidence="11" id="KW-1185">Reference proteome</keyword>
<dbReference type="GO" id="GO:0009279">
    <property type="term" value="C:cell outer membrane"/>
    <property type="evidence" value="ECO:0007669"/>
    <property type="project" value="UniProtKB-SubCell"/>
</dbReference>
<evidence type="ECO:0000313" key="10">
    <source>
        <dbReference type="EMBL" id="MBC2667860.1"/>
    </source>
</evidence>
<evidence type="ECO:0000313" key="11">
    <source>
        <dbReference type="Proteomes" id="UP000551327"/>
    </source>
</evidence>
<keyword evidence="8" id="KW-0175">Coiled coil</keyword>
<evidence type="ECO:0000256" key="7">
    <source>
        <dbReference type="ARBA" id="ARBA00023237"/>
    </source>
</evidence>
<accession>A0A7X1KNZ3</accession>
<gene>
    <name evidence="10" type="ORF">H7F53_01710</name>
</gene>
<protein>
    <submittedName>
        <fullName evidence="10">TolC family protein</fullName>
    </submittedName>
</protein>
<dbReference type="GO" id="GO:0015288">
    <property type="term" value="F:porin activity"/>
    <property type="evidence" value="ECO:0007669"/>
    <property type="project" value="TreeGrafter"/>
</dbReference>
<comment type="caution">
    <text evidence="10">The sequence shown here is derived from an EMBL/GenBank/DDBJ whole genome shotgun (WGS) entry which is preliminary data.</text>
</comment>
<evidence type="ECO:0000256" key="9">
    <source>
        <dbReference type="SAM" id="SignalP"/>
    </source>
</evidence>
<dbReference type="PANTHER" id="PTHR30026">
    <property type="entry name" value="OUTER MEMBRANE PROTEIN TOLC"/>
    <property type="match status" value="1"/>
</dbReference>
<dbReference type="EMBL" id="JACLAX010000001">
    <property type="protein sequence ID" value="MBC2667860.1"/>
    <property type="molecule type" value="Genomic_DNA"/>
</dbReference>
<dbReference type="RefSeq" id="WP_185677727.1">
    <property type="nucleotide sequence ID" value="NZ_JACLAX010000001.1"/>
</dbReference>
<dbReference type="InterPro" id="IPR003423">
    <property type="entry name" value="OMP_efflux"/>
</dbReference>
<dbReference type="GO" id="GO:1990281">
    <property type="term" value="C:efflux pump complex"/>
    <property type="evidence" value="ECO:0007669"/>
    <property type="project" value="TreeGrafter"/>
</dbReference>
<keyword evidence="5" id="KW-0812">Transmembrane</keyword>
<evidence type="ECO:0000256" key="6">
    <source>
        <dbReference type="ARBA" id="ARBA00023136"/>
    </source>
</evidence>
<evidence type="ECO:0000256" key="8">
    <source>
        <dbReference type="SAM" id="Coils"/>
    </source>
</evidence>
<feature type="chain" id="PRO_5031485117" evidence="9">
    <location>
        <begin position="25"/>
        <end position="423"/>
    </location>
</feature>
<evidence type="ECO:0000256" key="5">
    <source>
        <dbReference type="ARBA" id="ARBA00022692"/>
    </source>
</evidence>
<dbReference type="GO" id="GO:0015562">
    <property type="term" value="F:efflux transmembrane transporter activity"/>
    <property type="evidence" value="ECO:0007669"/>
    <property type="project" value="InterPro"/>
</dbReference>
<dbReference type="Pfam" id="PF02321">
    <property type="entry name" value="OEP"/>
    <property type="match status" value="2"/>
</dbReference>
<organism evidence="10 11">
    <name type="scientific">Novosphingobium piscinae</name>
    <dbReference type="NCBI Taxonomy" id="1507448"/>
    <lineage>
        <taxon>Bacteria</taxon>
        <taxon>Pseudomonadati</taxon>
        <taxon>Pseudomonadota</taxon>
        <taxon>Alphaproteobacteria</taxon>
        <taxon>Sphingomonadales</taxon>
        <taxon>Sphingomonadaceae</taxon>
        <taxon>Novosphingobium</taxon>
    </lineage>
</organism>